<dbReference type="InterPro" id="IPR050294">
    <property type="entry name" value="RnfB_subfamily"/>
</dbReference>
<dbReference type="GO" id="GO:0051539">
    <property type="term" value="F:4 iron, 4 sulfur cluster binding"/>
    <property type="evidence" value="ECO:0007669"/>
    <property type="project" value="UniProtKB-KW"/>
</dbReference>
<dbReference type="PROSITE" id="PS00198">
    <property type="entry name" value="4FE4S_FER_1"/>
    <property type="match status" value="2"/>
</dbReference>
<dbReference type="Pfam" id="PF14697">
    <property type="entry name" value="Fer4_21"/>
    <property type="match status" value="1"/>
</dbReference>
<keyword evidence="3" id="KW-0004">4Fe-4S</keyword>
<feature type="domain" description="4Fe-4S ferredoxin-type" evidence="12">
    <location>
        <begin position="107"/>
        <end position="136"/>
    </location>
</feature>
<gene>
    <name evidence="14" type="ORF">SCL_0816</name>
</gene>
<evidence type="ECO:0000256" key="8">
    <source>
        <dbReference type="ARBA" id="ARBA00022982"/>
    </source>
</evidence>
<evidence type="ECO:0000256" key="6">
    <source>
        <dbReference type="ARBA" id="ARBA00022737"/>
    </source>
</evidence>
<evidence type="ECO:0000256" key="1">
    <source>
        <dbReference type="ARBA" id="ARBA00022448"/>
    </source>
</evidence>
<evidence type="ECO:0000256" key="3">
    <source>
        <dbReference type="ARBA" id="ARBA00022485"/>
    </source>
</evidence>
<keyword evidence="4" id="KW-0997">Cell inner membrane</keyword>
<dbReference type="Gene3D" id="1.10.15.40">
    <property type="entry name" value="Electron transport complex subunit B, putative Fe-S cluster"/>
    <property type="match status" value="1"/>
</dbReference>
<name>A0A1B4XEA3_9GAMM</name>
<evidence type="ECO:0000313" key="14">
    <source>
        <dbReference type="EMBL" id="BAV33136.1"/>
    </source>
</evidence>
<dbReference type="InterPro" id="IPR017900">
    <property type="entry name" value="4Fe4S_Fe_S_CS"/>
</dbReference>
<evidence type="ECO:0000259" key="12">
    <source>
        <dbReference type="PROSITE" id="PS51379"/>
    </source>
</evidence>
<dbReference type="InterPro" id="IPR010207">
    <property type="entry name" value="Elect_transpt_cplx_RnfB/RsxB"/>
</dbReference>
<dbReference type="KEGG" id="slim:SCL_0816"/>
<dbReference type="PANTHER" id="PTHR42859">
    <property type="entry name" value="OXIDOREDUCTASE"/>
    <property type="match status" value="1"/>
</dbReference>
<evidence type="ECO:0000256" key="5">
    <source>
        <dbReference type="ARBA" id="ARBA00022723"/>
    </source>
</evidence>
<keyword evidence="8" id="KW-0249">Electron transport</keyword>
<dbReference type="PROSITE" id="PS51379">
    <property type="entry name" value="4FE4S_FER_2"/>
    <property type="match status" value="2"/>
</dbReference>
<keyword evidence="11" id="KW-0472">Membrane</keyword>
<dbReference type="SUPFAM" id="SSF54862">
    <property type="entry name" value="4Fe-4S ferredoxins"/>
    <property type="match status" value="1"/>
</dbReference>
<dbReference type="InParanoid" id="A0A1B4XEA3"/>
<proteinExistence type="predicted"/>
<evidence type="ECO:0000256" key="4">
    <source>
        <dbReference type="ARBA" id="ARBA00022519"/>
    </source>
</evidence>
<dbReference type="OrthoDB" id="9789936at2"/>
<dbReference type="EMBL" id="AP014879">
    <property type="protein sequence ID" value="BAV33136.1"/>
    <property type="molecule type" value="Genomic_DNA"/>
</dbReference>
<dbReference type="GO" id="GO:0009055">
    <property type="term" value="F:electron transfer activity"/>
    <property type="evidence" value="ECO:0007669"/>
    <property type="project" value="InterPro"/>
</dbReference>
<dbReference type="PROSITE" id="PS51656">
    <property type="entry name" value="4FE4S"/>
    <property type="match status" value="1"/>
</dbReference>
<keyword evidence="2" id="KW-1003">Cell membrane</keyword>
<keyword evidence="6" id="KW-0677">Repeat</keyword>
<dbReference type="AlphaFoldDB" id="A0A1B4XEA3"/>
<dbReference type="Gene3D" id="3.30.70.20">
    <property type="match status" value="1"/>
</dbReference>
<reference evidence="14 15" key="1">
    <citation type="submission" date="2015-05" db="EMBL/GenBank/DDBJ databases">
        <title>Complete genome sequence of a sulfur-oxidizing gammaproteobacterium strain HA5.</title>
        <authorList>
            <person name="Miura A."/>
            <person name="Kojima H."/>
            <person name="Fukui M."/>
        </authorList>
    </citation>
    <scope>NUCLEOTIDE SEQUENCE [LARGE SCALE GENOMIC DNA]</scope>
    <source>
        <strain evidence="14 15">HA5</strain>
    </source>
</reference>
<dbReference type="PANTHER" id="PTHR42859:SF3">
    <property type="entry name" value="ION-TRANSLOCATING OXIDOREDUCTASE COMPLEX SUBUNIT B"/>
    <property type="match status" value="1"/>
</dbReference>
<sequence>MRPTVTIDQIDACLPQTQCTQCGYPRCRVYAEALAAGSASINQCPPGGDVTIEALSALLHATPQPLDPRFGSHQPRMRAVIDETLCIGCRKCIDACPVDAIIGARKLMHTVIARECTGCELCLPPCPVDCIAMIPVGLTSGGGPWPEYPQADTARWRARTEKRLERLARNKQLRRKKTAKIAGSTTTLPNDREKIRAEIRAAIERVRLKRKSGGSKA</sequence>
<evidence type="ECO:0000256" key="7">
    <source>
        <dbReference type="ARBA" id="ARBA00022967"/>
    </source>
</evidence>
<organism evidence="14 15">
    <name type="scientific">Sulfuricaulis limicola</name>
    <dbReference type="NCBI Taxonomy" id="1620215"/>
    <lineage>
        <taxon>Bacteria</taxon>
        <taxon>Pseudomonadati</taxon>
        <taxon>Pseudomonadota</taxon>
        <taxon>Gammaproteobacteria</taxon>
        <taxon>Acidiferrobacterales</taxon>
        <taxon>Acidiferrobacteraceae</taxon>
        <taxon>Sulfuricaulis</taxon>
    </lineage>
</organism>
<evidence type="ECO:0000259" key="13">
    <source>
        <dbReference type="PROSITE" id="PS51656"/>
    </source>
</evidence>
<dbReference type="Pfam" id="PF04060">
    <property type="entry name" value="FeS"/>
    <property type="match status" value="1"/>
</dbReference>
<dbReference type="FunCoup" id="A0A1B4XEA3">
    <property type="interactions" value="74"/>
</dbReference>
<evidence type="ECO:0000256" key="10">
    <source>
        <dbReference type="ARBA" id="ARBA00023014"/>
    </source>
</evidence>
<dbReference type="NCBIfam" id="TIGR01944">
    <property type="entry name" value="rnfB"/>
    <property type="match status" value="1"/>
</dbReference>
<keyword evidence="5" id="KW-0479">Metal-binding</keyword>
<dbReference type="InterPro" id="IPR007202">
    <property type="entry name" value="4Fe-4S_dom"/>
</dbReference>
<keyword evidence="9" id="KW-0408">Iron</keyword>
<evidence type="ECO:0000256" key="2">
    <source>
        <dbReference type="ARBA" id="ARBA00022475"/>
    </source>
</evidence>
<protein>
    <submittedName>
        <fullName evidence="14">Ferredoxin</fullName>
    </submittedName>
</protein>
<keyword evidence="1" id="KW-0813">Transport</keyword>
<keyword evidence="10" id="KW-0411">Iron-sulfur</keyword>
<evidence type="ECO:0000256" key="11">
    <source>
        <dbReference type="ARBA" id="ARBA00023136"/>
    </source>
</evidence>
<dbReference type="RefSeq" id="WP_096360025.1">
    <property type="nucleotide sequence ID" value="NZ_AP014879.1"/>
</dbReference>
<accession>A0A1B4XEA3</accession>
<evidence type="ECO:0000256" key="9">
    <source>
        <dbReference type="ARBA" id="ARBA00023004"/>
    </source>
</evidence>
<feature type="domain" description="4Fe-4S ferredoxin-type" evidence="12">
    <location>
        <begin position="77"/>
        <end position="106"/>
    </location>
</feature>
<dbReference type="InterPro" id="IPR017896">
    <property type="entry name" value="4Fe4S_Fe-S-bd"/>
</dbReference>
<evidence type="ECO:0000313" key="15">
    <source>
        <dbReference type="Proteomes" id="UP000243180"/>
    </source>
</evidence>
<keyword evidence="15" id="KW-1185">Reference proteome</keyword>
<dbReference type="Proteomes" id="UP000243180">
    <property type="component" value="Chromosome"/>
</dbReference>
<dbReference type="GO" id="GO:0046872">
    <property type="term" value="F:metal ion binding"/>
    <property type="evidence" value="ECO:0007669"/>
    <property type="project" value="UniProtKB-KW"/>
</dbReference>
<keyword evidence="7" id="KW-1278">Translocase</keyword>
<feature type="domain" description="4Fe-4S" evidence="13">
    <location>
        <begin position="1"/>
        <end position="61"/>
    </location>
</feature>